<evidence type="ECO:0000256" key="3">
    <source>
        <dbReference type="ARBA" id="ARBA00005823"/>
    </source>
</evidence>
<dbReference type="GO" id="GO:0099503">
    <property type="term" value="C:secretory vesicle"/>
    <property type="evidence" value="ECO:0007669"/>
    <property type="project" value="TreeGrafter"/>
</dbReference>
<dbReference type="PROSITE" id="PS50004">
    <property type="entry name" value="C2"/>
    <property type="match status" value="2"/>
</dbReference>
<gene>
    <name evidence="10" type="ORF">NEZAVI_LOCUS4529</name>
</gene>
<protein>
    <submittedName>
        <fullName evidence="10">Uncharacterized protein</fullName>
    </submittedName>
</protein>
<organism evidence="10 11">
    <name type="scientific">Nezara viridula</name>
    <name type="common">Southern green stink bug</name>
    <name type="synonym">Cimex viridulus</name>
    <dbReference type="NCBI Taxonomy" id="85310"/>
    <lineage>
        <taxon>Eukaryota</taxon>
        <taxon>Metazoa</taxon>
        <taxon>Ecdysozoa</taxon>
        <taxon>Arthropoda</taxon>
        <taxon>Hexapoda</taxon>
        <taxon>Insecta</taxon>
        <taxon>Pterygota</taxon>
        <taxon>Neoptera</taxon>
        <taxon>Paraneoptera</taxon>
        <taxon>Hemiptera</taxon>
        <taxon>Heteroptera</taxon>
        <taxon>Panheteroptera</taxon>
        <taxon>Pentatomomorpha</taxon>
        <taxon>Pentatomoidea</taxon>
        <taxon>Pentatomidae</taxon>
        <taxon>Pentatominae</taxon>
        <taxon>Nezara</taxon>
    </lineage>
</organism>
<proteinExistence type="inferred from homology"/>
<feature type="domain" description="MHD1" evidence="8">
    <location>
        <begin position="544"/>
        <end position="665"/>
    </location>
</feature>
<dbReference type="InterPro" id="IPR035892">
    <property type="entry name" value="C2_domain_sf"/>
</dbReference>
<dbReference type="Gene3D" id="1.10.357.50">
    <property type="match status" value="1"/>
</dbReference>
<evidence type="ECO:0000313" key="11">
    <source>
        <dbReference type="Proteomes" id="UP001152798"/>
    </source>
</evidence>
<keyword evidence="5" id="KW-0963">Cytoplasm</keyword>
<dbReference type="PANTHER" id="PTHR45999:SF2">
    <property type="entry name" value="PROTEIN UNC-13 HOMOLOG 4B"/>
    <property type="match status" value="1"/>
</dbReference>
<evidence type="ECO:0000313" key="10">
    <source>
        <dbReference type="EMBL" id="CAH1393926.1"/>
    </source>
</evidence>
<dbReference type="Proteomes" id="UP001152798">
    <property type="component" value="Chromosome 2"/>
</dbReference>
<evidence type="ECO:0000256" key="1">
    <source>
        <dbReference type="ARBA" id="ARBA00004496"/>
    </source>
</evidence>
<dbReference type="GO" id="GO:0006887">
    <property type="term" value="P:exocytosis"/>
    <property type="evidence" value="ECO:0007669"/>
    <property type="project" value="UniProtKB-KW"/>
</dbReference>
<dbReference type="Pfam" id="PF00168">
    <property type="entry name" value="C2"/>
    <property type="match status" value="2"/>
</dbReference>
<dbReference type="OrthoDB" id="67700at2759"/>
<evidence type="ECO:0000259" key="9">
    <source>
        <dbReference type="PROSITE" id="PS51259"/>
    </source>
</evidence>
<comment type="similarity">
    <text evidence="3">Belongs to the unc-13 family.</text>
</comment>
<sequence length="1071" mass="123576">MDQMRHKSLNKLPNFRGLKKEELQRQTTLLIQTMTIDELYEEVIYEILHSVGADASVDKNTLFGYVKNLFKIDDDKHKSACKEAEKKQAPNIVLDVQVVKARDLAPKDANGFSDPFCTLYLTSKSTHRYNTSVKPETLNPLWQECFSLPVESTADDVLILEVWDFDPAETVKEKMTKITSVQGIKGLRKLMKEIAVTASTGKHDNEMIGYVNIPLKCIPSLGHEKWYPLEKKSKARGEIHLKLNFGSEKNSAVAFQEGRHLIRLLLLHEVENQNIDPKEWDGEFPEPANTILRQHTAQSGLKPSDEYMARWLEFIRFHTNQPFCFSLFLKTLEKIIQTLKSGLYSNEQEKLFWESTKRILPFFFQHIRKLRKLSQDDNNFLEGLTSILKVLSLISSLNVPEEYDLFPKTSFGWLSESSCSEQDIVSILKETIKQSASEWYDHILENNKPEDFSNEKVLQQAVKVTQLVRNDIQKSIEIFDKHFYSILGIQYAVELYQIYDIKVYELVEPCVETVCSALKPINFDGNVNGLDDDNEAMSIGTSLFELYLILQKFLILGEGMFPADIGSLHLSQFHTWFQKGVAHWLDIAVFKAIMRINKAIELDNLKPVDESVKYSSSAVDTLSIFYQIKVFWTQLAWPDVEGNYTFVAKIIDDICRCCVHFADKMGTKVETIGETESAYGKKFEVTHEWCLAINNIDYIRQSIEPFVTQLGIDDLLLKLSDLRNPKAAEHCKQTLTLVVDNALDNVRNKIIDLLEKVSLKMSPIVKRFLLEGGEILNQGNNHMERLINYLDENLTTLHSQLNSDNFEKTLAILWDKIYSILNELIQDSLEKKRPSSFFANMDGALEILVGFFKQSENLKNNENYITIRKLLKFHGMETDELIHSYYLERLREQKMMKEATMGMLTIRAQFVHYMLRIEVLNARNLIPHDKNGSCDPYVKIHLLPKEKFADVTKPKTKTQRRNLFPLFDDTFTLQLSKEQKETKNGLVQFIIKDQDFISSQFIAEAFISFSDIPQTTLETSLHEMAQVHLMLSKPTNLDSEVIKAIDHRQGEKLARDFVKHQKTKMQSINDI</sequence>
<name>A0A9P0E960_NEZVI</name>
<evidence type="ECO:0000256" key="2">
    <source>
        <dbReference type="ARBA" id="ARBA00004603"/>
    </source>
</evidence>
<evidence type="ECO:0000259" key="7">
    <source>
        <dbReference type="PROSITE" id="PS50004"/>
    </source>
</evidence>
<evidence type="ECO:0000256" key="5">
    <source>
        <dbReference type="ARBA" id="ARBA00022490"/>
    </source>
</evidence>
<evidence type="ECO:0000259" key="8">
    <source>
        <dbReference type="PROSITE" id="PS51258"/>
    </source>
</evidence>
<feature type="domain" description="C2" evidence="7">
    <location>
        <begin position="74"/>
        <end position="198"/>
    </location>
</feature>
<evidence type="ECO:0000256" key="6">
    <source>
        <dbReference type="ARBA" id="ARBA00022753"/>
    </source>
</evidence>
<keyword evidence="6" id="KW-0967">Endosome</keyword>
<keyword evidence="4" id="KW-0268">Exocytosis</keyword>
<dbReference type="PROSITE" id="PS51258">
    <property type="entry name" value="MHD1"/>
    <property type="match status" value="1"/>
</dbReference>
<dbReference type="AlphaFoldDB" id="A0A9P0E960"/>
<dbReference type="InterPro" id="IPR052095">
    <property type="entry name" value="UNC-13_domain"/>
</dbReference>
<keyword evidence="11" id="KW-1185">Reference proteome</keyword>
<comment type="subcellular location">
    <subcellularLocation>
        <location evidence="1">Cytoplasm</location>
    </subcellularLocation>
    <subcellularLocation>
        <location evidence="2">Late endosome</location>
    </subcellularLocation>
</comment>
<feature type="domain" description="MHD2" evidence="9">
    <location>
        <begin position="780"/>
        <end position="894"/>
    </location>
</feature>
<dbReference type="EMBL" id="OV725078">
    <property type="protein sequence ID" value="CAH1393926.1"/>
    <property type="molecule type" value="Genomic_DNA"/>
</dbReference>
<evidence type="ECO:0000256" key="4">
    <source>
        <dbReference type="ARBA" id="ARBA00022483"/>
    </source>
</evidence>
<feature type="domain" description="C2" evidence="7">
    <location>
        <begin position="900"/>
        <end position="1022"/>
    </location>
</feature>
<dbReference type="GO" id="GO:0005770">
    <property type="term" value="C:late endosome"/>
    <property type="evidence" value="ECO:0007669"/>
    <property type="project" value="UniProtKB-SubCell"/>
</dbReference>
<dbReference type="InterPro" id="IPR014772">
    <property type="entry name" value="Munc13_dom-2"/>
</dbReference>
<dbReference type="SMART" id="SM00239">
    <property type="entry name" value="C2"/>
    <property type="match status" value="2"/>
</dbReference>
<dbReference type="PRINTS" id="PR00360">
    <property type="entry name" value="C2DOMAIN"/>
</dbReference>
<dbReference type="SUPFAM" id="SSF49562">
    <property type="entry name" value="C2 domain (Calcium/lipid-binding domain, CaLB)"/>
    <property type="match status" value="2"/>
</dbReference>
<dbReference type="InterPro" id="IPR000008">
    <property type="entry name" value="C2_dom"/>
</dbReference>
<dbReference type="PANTHER" id="PTHR45999">
    <property type="entry name" value="UNC-13-4A, ISOFORM B"/>
    <property type="match status" value="1"/>
</dbReference>
<reference evidence="10" key="1">
    <citation type="submission" date="2022-01" db="EMBL/GenBank/DDBJ databases">
        <authorList>
            <person name="King R."/>
        </authorList>
    </citation>
    <scope>NUCLEOTIDE SEQUENCE</scope>
</reference>
<dbReference type="PROSITE" id="PS51259">
    <property type="entry name" value="MHD2"/>
    <property type="match status" value="1"/>
</dbReference>
<accession>A0A9P0E960</accession>
<dbReference type="InterPro" id="IPR014770">
    <property type="entry name" value="Munc13_1"/>
</dbReference>
<dbReference type="Gene3D" id="2.60.40.150">
    <property type="entry name" value="C2 domain"/>
    <property type="match status" value="2"/>
</dbReference>